<dbReference type="Pfam" id="PF08621">
    <property type="entry name" value="RPAP1_N"/>
    <property type="match status" value="1"/>
</dbReference>
<dbReference type="PANTHER" id="PTHR21483:SF18">
    <property type="entry name" value="RNA POLYMERASE II-ASSOCIATED PROTEIN 1"/>
    <property type="match status" value="1"/>
</dbReference>
<evidence type="ECO:0000313" key="6">
    <source>
        <dbReference type="Proteomes" id="UP000186594"/>
    </source>
</evidence>
<reference evidence="5 6" key="1">
    <citation type="submission" date="2016-04" db="EMBL/GenBank/DDBJ databases">
        <title>Evolutionary innovation and constraint leading to complex multicellularity in the Ascomycota.</title>
        <authorList>
            <person name="Cisse O."/>
            <person name="Nguyen A."/>
            <person name="Hewitt D.A."/>
            <person name="Jedd G."/>
            <person name="Stajich J.E."/>
        </authorList>
    </citation>
    <scope>NUCLEOTIDE SEQUENCE [LARGE SCALE GENOMIC DNA]</scope>
    <source>
        <strain evidence="5 6">DAH-3</strain>
    </source>
</reference>
<dbReference type="OrthoDB" id="348201at2759"/>
<dbReference type="Proteomes" id="UP000186594">
    <property type="component" value="Unassembled WGS sequence"/>
</dbReference>
<proteinExistence type="inferred from homology"/>
<evidence type="ECO:0000256" key="1">
    <source>
        <dbReference type="ARBA" id="ARBA00009953"/>
    </source>
</evidence>
<dbReference type="OMA" id="GHRITID"/>
<name>A0A1U7LGW7_NEOID</name>
<dbReference type="EMBL" id="LXFE01004208">
    <property type="protein sequence ID" value="OLL21889.1"/>
    <property type="molecule type" value="Genomic_DNA"/>
</dbReference>
<feature type="domain" description="RPAP1 N-terminal" evidence="4">
    <location>
        <begin position="118"/>
        <end position="159"/>
    </location>
</feature>
<feature type="domain" description="RPAP1 C-terminal" evidence="3">
    <location>
        <begin position="276"/>
        <end position="340"/>
    </location>
</feature>
<comment type="similarity">
    <text evidence="1">Belongs to the RPAP1 family.</text>
</comment>
<organism evidence="5 6">
    <name type="scientific">Neolecta irregularis (strain DAH-3)</name>
    <dbReference type="NCBI Taxonomy" id="1198029"/>
    <lineage>
        <taxon>Eukaryota</taxon>
        <taxon>Fungi</taxon>
        <taxon>Dikarya</taxon>
        <taxon>Ascomycota</taxon>
        <taxon>Taphrinomycotina</taxon>
        <taxon>Neolectales</taxon>
        <taxon>Neolectaceae</taxon>
        <taxon>Neolecta</taxon>
    </lineage>
</organism>
<protein>
    <submittedName>
        <fullName evidence="5">RNA polymerase II-associated protein RBA50</fullName>
    </submittedName>
</protein>
<evidence type="ECO:0000259" key="4">
    <source>
        <dbReference type="Pfam" id="PF08621"/>
    </source>
</evidence>
<dbReference type="InterPro" id="IPR039913">
    <property type="entry name" value="RPAP1/Rba50"/>
</dbReference>
<keyword evidence="6" id="KW-1185">Reference proteome</keyword>
<dbReference type="AlphaFoldDB" id="A0A1U7LGW7"/>
<sequence>MDPTFSTATTIDEAEAELLAEQQEFLKSPQEFKNKSHFAGLQIKNNLDQFVNSPKAETCARLIKDIFERTNDGPVTAPKQSIKTGFPSPKNLLIRSSKNVTKPKSMESDYSESRLKSEIDAENMNNLKNMSDREIQDARIEIEKTLSPDLIAMLRARQQDPRQSIPKKNTANNDQDERIINYLKEENVKPGEWKEIGEPVLPFVPEDIIVNPALNIHFPRPQSTQGSLDLSSPTFLQDLKDKYFPTLSHDPSKLSWMKETDQTEYLPSSNIEVSALRYDFSGRLIPPKLAMEIPVTHGLHHHSSQVAGYTIKELIQQSLSTVPGQRCFGLQTLGRILYRVGKNGYAEITDDIKLVVEKEGVMFAVEMALGDRHLSVQSYATEAAWLARLGRGETM</sequence>
<dbReference type="InterPro" id="IPR013929">
    <property type="entry name" value="RPAP1_C"/>
</dbReference>
<gene>
    <name evidence="5" type="ORF">NEOLI_000991</name>
</gene>
<comment type="caution">
    <text evidence="5">The sequence shown here is derived from an EMBL/GenBank/DDBJ whole genome shotgun (WGS) entry which is preliminary data.</text>
</comment>
<dbReference type="InterPro" id="IPR013930">
    <property type="entry name" value="RPAP1_N"/>
</dbReference>
<accession>A0A1U7LGW7</accession>
<evidence type="ECO:0000259" key="3">
    <source>
        <dbReference type="Pfam" id="PF08620"/>
    </source>
</evidence>
<evidence type="ECO:0000256" key="2">
    <source>
        <dbReference type="SAM" id="MobiDB-lite"/>
    </source>
</evidence>
<evidence type="ECO:0000313" key="5">
    <source>
        <dbReference type="EMBL" id="OLL21889.1"/>
    </source>
</evidence>
<dbReference type="Pfam" id="PF08620">
    <property type="entry name" value="RPAP1_C"/>
    <property type="match status" value="1"/>
</dbReference>
<dbReference type="PANTHER" id="PTHR21483">
    <property type="entry name" value="RNA POLYMERASE II-ASSOCIATED PROTEIN 1"/>
    <property type="match status" value="1"/>
</dbReference>
<feature type="region of interest" description="Disordered" evidence="2">
    <location>
        <begin position="71"/>
        <end position="117"/>
    </location>
</feature>
<feature type="compositionally biased region" description="Basic and acidic residues" evidence="2">
    <location>
        <begin position="104"/>
        <end position="117"/>
    </location>
</feature>
<dbReference type="GO" id="GO:0006366">
    <property type="term" value="P:transcription by RNA polymerase II"/>
    <property type="evidence" value="ECO:0007669"/>
    <property type="project" value="InterPro"/>
</dbReference>